<evidence type="ECO:0000256" key="2">
    <source>
        <dbReference type="ARBA" id="ARBA00022448"/>
    </source>
</evidence>
<feature type="transmembrane region" description="Helical" evidence="9">
    <location>
        <begin position="27"/>
        <end position="46"/>
    </location>
</feature>
<dbReference type="RefSeq" id="WP_036788249.1">
    <property type="nucleotide sequence ID" value="NZ_JQZV01000001.1"/>
</dbReference>
<dbReference type="InterPro" id="IPR018456">
    <property type="entry name" value="PTR2_symporter_CS"/>
</dbReference>
<name>A0ABR4XNL4_9PORP</name>
<keyword evidence="6 9" id="KW-1133">Transmembrane helix</keyword>
<organism evidence="10 11">
    <name type="scientific">Porphyromonas canoris</name>
    <dbReference type="NCBI Taxonomy" id="36875"/>
    <lineage>
        <taxon>Bacteria</taxon>
        <taxon>Pseudomonadati</taxon>
        <taxon>Bacteroidota</taxon>
        <taxon>Bacteroidia</taxon>
        <taxon>Bacteroidales</taxon>
        <taxon>Porphyromonadaceae</taxon>
        <taxon>Porphyromonas</taxon>
    </lineage>
</organism>
<comment type="caution">
    <text evidence="10">The sequence shown here is derived from an EMBL/GenBank/DDBJ whole genome shotgun (WGS) entry which is preliminary data.</text>
</comment>
<feature type="transmembrane region" description="Helical" evidence="9">
    <location>
        <begin position="299"/>
        <end position="316"/>
    </location>
</feature>
<comment type="subcellular location">
    <subcellularLocation>
        <location evidence="1">Cell membrane</location>
        <topology evidence="1">Multi-pass membrane protein</topology>
    </subcellularLocation>
    <subcellularLocation>
        <location evidence="8">Membrane</location>
        <topology evidence="8">Multi-pass membrane protein</topology>
    </subcellularLocation>
</comment>
<feature type="transmembrane region" description="Helical" evidence="9">
    <location>
        <begin position="244"/>
        <end position="264"/>
    </location>
</feature>
<evidence type="ECO:0000313" key="11">
    <source>
        <dbReference type="Proteomes" id="UP000030101"/>
    </source>
</evidence>
<evidence type="ECO:0000256" key="3">
    <source>
        <dbReference type="ARBA" id="ARBA00022475"/>
    </source>
</evidence>
<feature type="transmembrane region" description="Helical" evidence="9">
    <location>
        <begin position="487"/>
        <end position="511"/>
    </location>
</feature>
<dbReference type="InterPro" id="IPR036259">
    <property type="entry name" value="MFS_trans_sf"/>
</dbReference>
<evidence type="ECO:0000256" key="9">
    <source>
        <dbReference type="SAM" id="Phobius"/>
    </source>
</evidence>
<feature type="transmembrane region" description="Helical" evidence="9">
    <location>
        <begin position="109"/>
        <end position="129"/>
    </location>
</feature>
<feature type="transmembrane region" description="Helical" evidence="9">
    <location>
        <begin position="84"/>
        <end position="103"/>
    </location>
</feature>
<keyword evidence="2 8" id="KW-0813">Transport</keyword>
<keyword evidence="3" id="KW-1003">Cell membrane</keyword>
<dbReference type="PANTHER" id="PTHR23517">
    <property type="entry name" value="RESISTANCE PROTEIN MDTM, PUTATIVE-RELATED-RELATED"/>
    <property type="match status" value="1"/>
</dbReference>
<evidence type="ECO:0000256" key="6">
    <source>
        <dbReference type="ARBA" id="ARBA00022989"/>
    </source>
</evidence>
<dbReference type="Pfam" id="PF00854">
    <property type="entry name" value="PTR2"/>
    <property type="match status" value="2"/>
</dbReference>
<feature type="transmembrane region" description="Helical" evidence="9">
    <location>
        <begin position="350"/>
        <end position="368"/>
    </location>
</feature>
<evidence type="ECO:0000256" key="8">
    <source>
        <dbReference type="RuleBase" id="RU003755"/>
    </source>
</evidence>
<dbReference type="InterPro" id="IPR005279">
    <property type="entry name" value="Dipep/tripep_permease"/>
</dbReference>
<evidence type="ECO:0000256" key="4">
    <source>
        <dbReference type="ARBA" id="ARBA00022692"/>
    </source>
</evidence>
<accession>A0ABR4XNL4</accession>
<evidence type="ECO:0000256" key="7">
    <source>
        <dbReference type="ARBA" id="ARBA00023136"/>
    </source>
</evidence>
<dbReference type="PROSITE" id="PS01023">
    <property type="entry name" value="PTR2_2"/>
    <property type="match status" value="1"/>
</dbReference>
<feature type="transmembrane region" description="Helical" evidence="9">
    <location>
        <begin position="462"/>
        <end position="481"/>
    </location>
</feature>
<feature type="transmembrane region" description="Helical" evidence="9">
    <location>
        <begin position="52"/>
        <end position="72"/>
    </location>
</feature>
<feature type="transmembrane region" description="Helical" evidence="9">
    <location>
        <begin position="153"/>
        <end position="173"/>
    </location>
</feature>
<evidence type="ECO:0000256" key="1">
    <source>
        <dbReference type="ARBA" id="ARBA00004651"/>
    </source>
</evidence>
<dbReference type="CDD" id="cd17346">
    <property type="entry name" value="MFS_DtpA_like"/>
    <property type="match status" value="1"/>
</dbReference>
<comment type="similarity">
    <text evidence="8">Belongs to the major facilitator superfamily. Proton-dependent oligopeptide transporter (POT/PTR) (TC 2.A.17) family.</text>
</comment>
<feature type="transmembrane region" description="Helical" evidence="9">
    <location>
        <begin position="423"/>
        <end position="450"/>
    </location>
</feature>
<sequence>MGQNVKQKTKHPNGLIAAALANMGERFGFYTMMAILVLFLSAKFGLAEDEAGLIYSFFYFGIYALAIIGGLVADRTRNYKRTIIMGLVMMTVGYGMLSIPTTITQDSKTIMLVFTCVALFVIALGNGFFKGNLQALVGQMYDKSGVDSKTRDAGYTIFYMFINIGSIFAPWVAPAVRSWWLKIHGFTYNGQLPELCHKYLNGETLSDTAAANFTTLAGEVSLNGAPADLGSFAAEYLHVFNTGFHYSFGVAIVAMLISFAIFMLNKKKFPDPGTAAVKHDGKPAEPVQEMDPAEVRQRIMALGAVMLVVIFFWFSFHQNGLTLTFFARDFTKLDLFGFALEPEMFQSANPFFVVTLAPMVLAFFGLLANSGYNVSTPMKIAIGMGLAAIGFILMTMGSFDLPLLSEMKEMSTEQQNLVKVTPWLLIGTYFVLTVAELFISPLGLSFVSQVAPPKLQGLMQGMWLLATGLGNQLLFIGAILYKNVPLWLTWSVFVVVCLISMVIMFSMVGWLNRVTSQKK</sequence>
<keyword evidence="5" id="KW-0571">Peptide transport</keyword>
<evidence type="ECO:0000313" key="10">
    <source>
        <dbReference type="EMBL" id="KGN93635.1"/>
    </source>
</evidence>
<proteinExistence type="inferred from homology"/>
<dbReference type="InterPro" id="IPR050171">
    <property type="entry name" value="MFS_Transporters"/>
</dbReference>
<keyword evidence="11" id="KW-1185">Reference proteome</keyword>
<gene>
    <name evidence="10" type="ORF">HQ43_00405</name>
</gene>
<keyword evidence="5" id="KW-0653">Protein transport</keyword>
<dbReference type="InterPro" id="IPR000109">
    <property type="entry name" value="POT_fam"/>
</dbReference>
<feature type="transmembrane region" description="Helical" evidence="9">
    <location>
        <begin position="380"/>
        <end position="403"/>
    </location>
</feature>
<reference evidence="10 11" key="1">
    <citation type="submission" date="2014-08" db="EMBL/GenBank/DDBJ databases">
        <title>Porphyromonas canoris strain:OH2762 Genome sequencing.</title>
        <authorList>
            <person name="Wallis C."/>
            <person name="Deusch O."/>
            <person name="O'Flynn C."/>
            <person name="Davis I."/>
            <person name="Jospin G."/>
            <person name="Darling A.E."/>
            <person name="Coil D.A."/>
            <person name="Alexiev A."/>
            <person name="Horsfall A."/>
            <person name="Kirkwood N."/>
            <person name="Harris S."/>
            <person name="Eisen J.A."/>
        </authorList>
    </citation>
    <scope>NUCLEOTIDE SEQUENCE [LARGE SCALE GENOMIC DNA]</scope>
    <source>
        <strain evidence="11">COT-108 OH2762</strain>
    </source>
</reference>
<dbReference type="PANTHER" id="PTHR23517:SF15">
    <property type="entry name" value="PROTON-DEPENDENT OLIGOPEPTIDE FAMILY TRANSPORT PROTEIN"/>
    <property type="match status" value="1"/>
</dbReference>
<dbReference type="Gene3D" id="1.20.1250.20">
    <property type="entry name" value="MFS general substrate transporter like domains"/>
    <property type="match status" value="2"/>
</dbReference>
<dbReference type="EMBL" id="JQZV01000001">
    <property type="protein sequence ID" value="KGN93635.1"/>
    <property type="molecule type" value="Genomic_DNA"/>
</dbReference>
<dbReference type="SUPFAM" id="SSF103473">
    <property type="entry name" value="MFS general substrate transporter"/>
    <property type="match status" value="2"/>
</dbReference>
<protein>
    <submittedName>
        <fullName evidence="10">Symporter</fullName>
    </submittedName>
</protein>
<dbReference type="Proteomes" id="UP000030101">
    <property type="component" value="Unassembled WGS sequence"/>
</dbReference>
<evidence type="ECO:0000256" key="5">
    <source>
        <dbReference type="ARBA" id="ARBA00022856"/>
    </source>
</evidence>
<keyword evidence="7 9" id="KW-0472">Membrane</keyword>
<keyword evidence="4 8" id="KW-0812">Transmembrane</keyword>